<dbReference type="EMBL" id="RAHC01000011">
    <property type="protein sequence ID" value="RUP76029.1"/>
    <property type="molecule type" value="Genomic_DNA"/>
</dbReference>
<evidence type="ECO:0000313" key="2">
    <source>
        <dbReference type="Proteomes" id="UP000274545"/>
    </source>
</evidence>
<organism evidence="1 2">
    <name type="scientific">Spiroplasma poulsonii</name>
    <dbReference type="NCBI Taxonomy" id="2138"/>
    <lineage>
        <taxon>Bacteria</taxon>
        <taxon>Bacillati</taxon>
        <taxon>Mycoplasmatota</taxon>
        <taxon>Mollicutes</taxon>
        <taxon>Entomoplasmatales</taxon>
        <taxon>Spiroplasmataceae</taxon>
        <taxon>Spiroplasma</taxon>
    </lineage>
</organism>
<dbReference type="RefSeq" id="WP_127093241.1">
    <property type="nucleotide sequence ID" value="NZ_RAHC01000011.1"/>
</dbReference>
<protein>
    <recommendedName>
        <fullName evidence="3">Lipoprotein</fullName>
    </recommendedName>
</protein>
<dbReference type="NCBIfam" id="NF038029">
    <property type="entry name" value="LP_plasma"/>
    <property type="match status" value="1"/>
</dbReference>
<dbReference type="AlphaFoldDB" id="A0A433ENX4"/>
<reference evidence="1 2" key="1">
    <citation type="journal article" date="2019" name="Genome Biol. Evol.">
        <title>Toxin and genome evolution in a Drosophila defensive symbiosis.</title>
        <authorList>
            <person name="Ballinger M.J."/>
            <person name="Gawryluk R.M."/>
            <person name="Perlman S.J."/>
        </authorList>
    </citation>
    <scope>NUCLEOTIDE SEQUENCE [LARGE SCALE GENOMIC DNA]</scope>
    <source>
        <strain evidence="2">sNeo</strain>
    </source>
</reference>
<accession>A0A433ENX4</accession>
<sequence>MKKILSLLGTITLIVTIKTSLVSCNTSQYTYSEKELAELKEEKNINIKTSNGEDGVLEWMAPQEKPFNKVDNKWYYVVYRANKNINWQIKKVKNTEQGKNEILFKDKVGILYPAKILSVENYDSKYMKKYFKSVYRWNLDIKEPDLIVNNNGNVKVKDE</sequence>
<proteinExistence type="predicted"/>
<evidence type="ECO:0008006" key="3">
    <source>
        <dbReference type="Google" id="ProtNLM"/>
    </source>
</evidence>
<name>A0A433ENX4_9MOLU</name>
<dbReference type="Proteomes" id="UP000274545">
    <property type="component" value="Unassembled WGS sequence"/>
</dbReference>
<comment type="caution">
    <text evidence="1">The sequence shown here is derived from an EMBL/GenBank/DDBJ whole genome shotgun (WGS) entry which is preliminary data.</text>
</comment>
<dbReference type="InterPro" id="IPR054816">
    <property type="entry name" value="Lipoprotein_mollicutes-type_CS"/>
</dbReference>
<gene>
    <name evidence="1" type="ORF">D6D54_07120</name>
</gene>
<evidence type="ECO:0000313" key="1">
    <source>
        <dbReference type="EMBL" id="RUP76029.1"/>
    </source>
</evidence>